<accession>A0A916ZQW6</accession>
<dbReference type="Pfam" id="PF01545">
    <property type="entry name" value="Cation_efflux"/>
    <property type="match status" value="1"/>
</dbReference>
<feature type="compositionally biased region" description="Basic residues" evidence="9">
    <location>
        <begin position="330"/>
        <end position="339"/>
    </location>
</feature>
<protein>
    <submittedName>
        <fullName evidence="13">Zinc transporter ZitB</fullName>
    </submittedName>
</protein>
<keyword evidence="3" id="KW-0813">Transport</keyword>
<dbReference type="InterPro" id="IPR002524">
    <property type="entry name" value="Cation_efflux"/>
</dbReference>
<keyword evidence="6 10" id="KW-1133">Transmembrane helix</keyword>
<reference evidence="13" key="2">
    <citation type="submission" date="2020-09" db="EMBL/GenBank/DDBJ databases">
        <authorList>
            <person name="Sun Q."/>
            <person name="Zhou Y."/>
        </authorList>
    </citation>
    <scope>NUCLEOTIDE SEQUENCE</scope>
    <source>
        <strain evidence="13">CGMCC 1.15367</strain>
    </source>
</reference>
<evidence type="ECO:0000256" key="4">
    <source>
        <dbReference type="ARBA" id="ARBA00022692"/>
    </source>
</evidence>
<sequence length="360" mass="38457">MNSTEHRHDHSHSHGHSHDHAEGASERRIAVAAALTGLFMLAEIAGGLISGSLALLADAGHMFVDFAGLALAYLAFRIARRPADARNTYGYDRFQILVAYSNGLVLFGITFVIVIEAWRRLAAPEPVLGGTMLAVAIGGLLVNIVAFFVLHGGDKEDLNLRGALLHVMGDLLGSVAAIGAALVILWTGWTPIDPILSVVVSLLILVNAWRLVRDAGHILLEGAPAGVETGAIGPGLTREIAGVVDIHHVHVWAITPKRKAATLHARIAEEADAPAVVRSIKLALSERFGISHATVEIEYGLCADRGLAGGHEHGHDHDHGHSHDHPHAEAHRHKDRHEHRHGETGRDAPHVHPRLSGAPA</sequence>
<organism evidence="13 14">
    <name type="scientific">Aureimonas endophytica</name>
    <dbReference type="NCBI Taxonomy" id="2027858"/>
    <lineage>
        <taxon>Bacteria</taxon>
        <taxon>Pseudomonadati</taxon>
        <taxon>Pseudomonadota</taxon>
        <taxon>Alphaproteobacteria</taxon>
        <taxon>Hyphomicrobiales</taxon>
        <taxon>Aurantimonadaceae</taxon>
        <taxon>Aureimonas</taxon>
    </lineage>
</organism>
<feature type="domain" description="Cation efflux protein cytoplasmic" evidence="12">
    <location>
        <begin position="238"/>
        <end position="298"/>
    </location>
</feature>
<dbReference type="InterPro" id="IPR027470">
    <property type="entry name" value="Cation_efflux_CTD"/>
</dbReference>
<evidence type="ECO:0000256" key="7">
    <source>
        <dbReference type="ARBA" id="ARBA00023065"/>
    </source>
</evidence>
<dbReference type="Gene3D" id="1.20.1510.10">
    <property type="entry name" value="Cation efflux protein transmembrane domain"/>
    <property type="match status" value="1"/>
</dbReference>
<feature type="transmembrane region" description="Helical" evidence="10">
    <location>
        <begin position="97"/>
        <end position="115"/>
    </location>
</feature>
<dbReference type="InterPro" id="IPR027469">
    <property type="entry name" value="Cation_efflux_TMD_sf"/>
</dbReference>
<dbReference type="PANTHER" id="PTHR11562">
    <property type="entry name" value="CATION EFFLUX PROTEIN/ ZINC TRANSPORTER"/>
    <property type="match status" value="1"/>
</dbReference>
<evidence type="ECO:0000256" key="8">
    <source>
        <dbReference type="ARBA" id="ARBA00023136"/>
    </source>
</evidence>
<dbReference type="SUPFAM" id="SSF160240">
    <property type="entry name" value="Cation efflux protein cytoplasmic domain-like"/>
    <property type="match status" value="1"/>
</dbReference>
<dbReference type="RefSeq" id="WP_188910005.1">
    <property type="nucleotide sequence ID" value="NZ_BMIQ01000004.1"/>
</dbReference>
<evidence type="ECO:0000313" key="13">
    <source>
        <dbReference type="EMBL" id="GGE09720.1"/>
    </source>
</evidence>
<feature type="transmembrane region" description="Helical" evidence="10">
    <location>
        <begin position="195"/>
        <end position="212"/>
    </location>
</feature>
<evidence type="ECO:0000256" key="6">
    <source>
        <dbReference type="ARBA" id="ARBA00022989"/>
    </source>
</evidence>
<feature type="compositionally biased region" description="Basic and acidic residues" evidence="9">
    <location>
        <begin position="340"/>
        <end position="350"/>
    </location>
</feature>
<comment type="caution">
    <text evidence="13">The sequence shown here is derived from an EMBL/GenBank/DDBJ whole genome shotgun (WGS) entry which is preliminary data.</text>
</comment>
<evidence type="ECO:0000256" key="5">
    <source>
        <dbReference type="ARBA" id="ARBA00022906"/>
    </source>
</evidence>
<feature type="compositionally biased region" description="Basic and acidic residues" evidence="9">
    <location>
        <begin position="310"/>
        <end position="329"/>
    </location>
</feature>
<name>A0A916ZQW6_9HYPH</name>
<dbReference type="EMBL" id="BMIQ01000004">
    <property type="protein sequence ID" value="GGE09720.1"/>
    <property type="molecule type" value="Genomic_DNA"/>
</dbReference>
<evidence type="ECO:0000256" key="1">
    <source>
        <dbReference type="ARBA" id="ARBA00004141"/>
    </source>
</evidence>
<keyword evidence="5" id="KW-0864">Zinc transport</keyword>
<dbReference type="AlphaFoldDB" id="A0A916ZQW6"/>
<keyword evidence="8 10" id="KW-0472">Membrane</keyword>
<keyword evidence="4 10" id="KW-0812">Transmembrane</keyword>
<gene>
    <name evidence="13" type="ORF">GCM10011390_31010</name>
</gene>
<evidence type="ECO:0000313" key="14">
    <source>
        <dbReference type="Proteomes" id="UP000644699"/>
    </source>
</evidence>
<feature type="transmembrane region" description="Helical" evidence="10">
    <location>
        <begin position="29"/>
        <end position="49"/>
    </location>
</feature>
<comment type="subcellular location">
    <subcellularLocation>
        <location evidence="1">Membrane</location>
        <topology evidence="1">Multi-pass membrane protein</topology>
    </subcellularLocation>
</comment>
<comment type="similarity">
    <text evidence="2">Belongs to the cation diffusion facilitator (CDF) transporter (TC 2.A.4) family. SLC30A subfamily.</text>
</comment>
<dbReference type="Proteomes" id="UP000644699">
    <property type="component" value="Unassembled WGS sequence"/>
</dbReference>
<feature type="transmembrane region" description="Helical" evidence="10">
    <location>
        <begin position="127"/>
        <end position="150"/>
    </location>
</feature>
<feature type="region of interest" description="Disordered" evidence="9">
    <location>
        <begin position="310"/>
        <end position="360"/>
    </location>
</feature>
<dbReference type="PANTHER" id="PTHR11562:SF17">
    <property type="entry name" value="RE54080P-RELATED"/>
    <property type="match status" value="1"/>
</dbReference>
<proteinExistence type="inferred from homology"/>
<feature type="transmembrane region" description="Helical" evidence="10">
    <location>
        <begin position="55"/>
        <end position="76"/>
    </location>
</feature>
<evidence type="ECO:0000256" key="2">
    <source>
        <dbReference type="ARBA" id="ARBA00008873"/>
    </source>
</evidence>
<dbReference type="InterPro" id="IPR050681">
    <property type="entry name" value="CDF/SLC30A"/>
</dbReference>
<feature type="region of interest" description="Disordered" evidence="9">
    <location>
        <begin position="1"/>
        <end position="21"/>
    </location>
</feature>
<keyword evidence="14" id="KW-1185">Reference proteome</keyword>
<evidence type="ECO:0000256" key="10">
    <source>
        <dbReference type="SAM" id="Phobius"/>
    </source>
</evidence>
<dbReference type="GO" id="GO:0005385">
    <property type="term" value="F:zinc ion transmembrane transporter activity"/>
    <property type="evidence" value="ECO:0007669"/>
    <property type="project" value="TreeGrafter"/>
</dbReference>
<feature type="transmembrane region" description="Helical" evidence="10">
    <location>
        <begin position="171"/>
        <end position="189"/>
    </location>
</feature>
<dbReference type="Pfam" id="PF16916">
    <property type="entry name" value="ZT_dimer"/>
    <property type="match status" value="1"/>
</dbReference>
<keyword evidence="7" id="KW-0406">Ion transport</keyword>
<dbReference type="InterPro" id="IPR058533">
    <property type="entry name" value="Cation_efflux_TM"/>
</dbReference>
<dbReference type="SUPFAM" id="SSF161111">
    <property type="entry name" value="Cation efflux protein transmembrane domain-like"/>
    <property type="match status" value="1"/>
</dbReference>
<evidence type="ECO:0000259" key="12">
    <source>
        <dbReference type="Pfam" id="PF16916"/>
    </source>
</evidence>
<evidence type="ECO:0000259" key="11">
    <source>
        <dbReference type="Pfam" id="PF01545"/>
    </source>
</evidence>
<evidence type="ECO:0000256" key="9">
    <source>
        <dbReference type="SAM" id="MobiDB-lite"/>
    </source>
</evidence>
<keyword evidence="5" id="KW-0862">Zinc</keyword>
<feature type="domain" description="Cation efflux protein transmembrane" evidence="11">
    <location>
        <begin position="30"/>
        <end position="220"/>
    </location>
</feature>
<dbReference type="NCBIfam" id="TIGR01297">
    <property type="entry name" value="CDF"/>
    <property type="match status" value="1"/>
</dbReference>
<evidence type="ECO:0000256" key="3">
    <source>
        <dbReference type="ARBA" id="ARBA00022448"/>
    </source>
</evidence>
<dbReference type="GO" id="GO:0005886">
    <property type="term" value="C:plasma membrane"/>
    <property type="evidence" value="ECO:0007669"/>
    <property type="project" value="TreeGrafter"/>
</dbReference>
<reference evidence="13" key="1">
    <citation type="journal article" date="2014" name="Int. J. Syst. Evol. Microbiol.">
        <title>Complete genome sequence of Corynebacterium casei LMG S-19264T (=DSM 44701T), isolated from a smear-ripened cheese.</title>
        <authorList>
            <consortium name="US DOE Joint Genome Institute (JGI-PGF)"/>
            <person name="Walter F."/>
            <person name="Albersmeier A."/>
            <person name="Kalinowski J."/>
            <person name="Ruckert C."/>
        </authorList>
    </citation>
    <scope>NUCLEOTIDE SEQUENCE</scope>
    <source>
        <strain evidence="13">CGMCC 1.15367</strain>
    </source>
</reference>
<dbReference type="InterPro" id="IPR036837">
    <property type="entry name" value="Cation_efflux_CTD_sf"/>
</dbReference>